<accession>A0AAV9U878</accession>
<comment type="caution">
    <text evidence="2">The sequence shown here is derived from an EMBL/GenBank/DDBJ whole genome shotgun (WGS) entry which is preliminary data.</text>
</comment>
<evidence type="ECO:0000313" key="3">
    <source>
        <dbReference type="Proteomes" id="UP001373714"/>
    </source>
</evidence>
<keyword evidence="3" id="KW-1185">Reference proteome</keyword>
<organism evidence="2 3">
    <name type="scientific">Orbilia blumenaviensis</name>
    <dbReference type="NCBI Taxonomy" id="1796055"/>
    <lineage>
        <taxon>Eukaryota</taxon>
        <taxon>Fungi</taxon>
        <taxon>Dikarya</taxon>
        <taxon>Ascomycota</taxon>
        <taxon>Pezizomycotina</taxon>
        <taxon>Orbiliomycetes</taxon>
        <taxon>Orbiliales</taxon>
        <taxon>Orbiliaceae</taxon>
        <taxon>Orbilia</taxon>
    </lineage>
</organism>
<protein>
    <submittedName>
        <fullName evidence="2">Uncharacterized protein</fullName>
    </submittedName>
</protein>
<evidence type="ECO:0000256" key="1">
    <source>
        <dbReference type="SAM" id="MobiDB-lite"/>
    </source>
</evidence>
<sequence>MMNTLRPSLEELERTIFVRPLDLQRQDELESEVSYFERFLKNETAGDIRECLGIPHSELWHRTKKIVSMICTHYTTFHNLDRFKKSSLIDQTHLSRLIDSIASQDDILKIIRERQYLKSYIRWLIMNHTRGNHALVNKMTRTERRSLSLDLDGSAAGMPPVMASRPSSRRQSIYVPEDAYGGMSPRHSRRNSVYFPDHSDSFSNYRMGDDGYHYDASHHPASSSSRSSFDSNMSPTMSPRRQSIMKITDILNTEGITEY</sequence>
<dbReference type="Proteomes" id="UP001373714">
    <property type="component" value="Unassembled WGS sequence"/>
</dbReference>
<gene>
    <name evidence="2" type="ORF">TWF730_003231</name>
</gene>
<evidence type="ECO:0000313" key="2">
    <source>
        <dbReference type="EMBL" id="KAK6335856.1"/>
    </source>
</evidence>
<reference evidence="2 3" key="1">
    <citation type="submission" date="2019-10" db="EMBL/GenBank/DDBJ databases">
        <authorList>
            <person name="Palmer J.M."/>
        </authorList>
    </citation>
    <scope>NUCLEOTIDE SEQUENCE [LARGE SCALE GENOMIC DNA]</scope>
    <source>
        <strain evidence="2 3">TWF730</strain>
    </source>
</reference>
<proteinExistence type="predicted"/>
<feature type="compositionally biased region" description="Low complexity" evidence="1">
    <location>
        <begin position="219"/>
        <end position="234"/>
    </location>
</feature>
<dbReference type="EMBL" id="JAVHNS010000014">
    <property type="protein sequence ID" value="KAK6335856.1"/>
    <property type="molecule type" value="Genomic_DNA"/>
</dbReference>
<feature type="region of interest" description="Disordered" evidence="1">
    <location>
        <begin position="216"/>
        <end position="249"/>
    </location>
</feature>
<dbReference type="AlphaFoldDB" id="A0AAV9U878"/>
<name>A0AAV9U878_9PEZI</name>